<dbReference type="Proteomes" id="UP000030993">
    <property type="component" value="Unassembled WGS sequence"/>
</dbReference>
<dbReference type="NCBIfam" id="TIGR00421">
    <property type="entry name" value="ubiX_pad"/>
    <property type="match status" value="1"/>
</dbReference>
<organism evidence="7 8">
    <name type="scientific">Anaerovibrio lipolyticus</name>
    <dbReference type="NCBI Taxonomy" id="82374"/>
    <lineage>
        <taxon>Bacteria</taxon>
        <taxon>Bacillati</taxon>
        <taxon>Bacillota</taxon>
        <taxon>Negativicutes</taxon>
        <taxon>Selenomonadales</taxon>
        <taxon>Selenomonadaceae</taxon>
        <taxon>Anaerovibrio</taxon>
    </lineage>
</organism>
<keyword evidence="8" id="KW-1185">Reference proteome</keyword>
<feature type="binding site" evidence="5">
    <location>
        <begin position="9"/>
        <end position="11"/>
    </location>
    <ligand>
        <name>FMN</name>
        <dbReference type="ChEBI" id="CHEBI:58210"/>
    </ligand>
</feature>
<dbReference type="NCBIfam" id="NF004685">
    <property type="entry name" value="PRK06029.1"/>
    <property type="match status" value="1"/>
</dbReference>
<keyword evidence="1 5" id="KW-0637">Prenyltransferase</keyword>
<keyword evidence="3 5" id="KW-0288">FMN</keyword>
<gene>
    <name evidence="5" type="primary">ubiX</name>
    <name evidence="7" type="ORF">NZ47_02300</name>
</gene>
<dbReference type="GO" id="GO:0106141">
    <property type="term" value="F:flavin prenyltransferase activity"/>
    <property type="evidence" value="ECO:0007669"/>
    <property type="project" value="UniProtKB-EC"/>
</dbReference>
<dbReference type="SUPFAM" id="SSF52507">
    <property type="entry name" value="Homo-oligomeric flavin-containing Cys decarboxylases, HFCD"/>
    <property type="match status" value="1"/>
</dbReference>
<dbReference type="Gene3D" id="3.40.50.1950">
    <property type="entry name" value="Flavin prenyltransferase-like"/>
    <property type="match status" value="1"/>
</dbReference>
<dbReference type="InterPro" id="IPR003382">
    <property type="entry name" value="Flavoprotein"/>
</dbReference>
<comment type="caution">
    <text evidence="5">Lacks conserved residue(s) required for the propagation of feature annotation.</text>
</comment>
<dbReference type="EMBL" id="JSCE01000043">
    <property type="protein sequence ID" value="KHM52852.1"/>
    <property type="molecule type" value="Genomic_DNA"/>
</dbReference>
<comment type="caution">
    <text evidence="7">The sequence shown here is derived from an EMBL/GenBank/DDBJ whole genome shotgun (WGS) entry which is preliminary data.</text>
</comment>
<dbReference type="Pfam" id="PF02441">
    <property type="entry name" value="Flavoprotein"/>
    <property type="match status" value="1"/>
</dbReference>
<evidence type="ECO:0000313" key="8">
    <source>
        <dbReference type="Proteomes" id="UP000030993"/>
    </source>
</evidence>
<dbReference type="GO" id="GO:0016831">
    <property type="term" value="F:carboxy-lyase activity"/>
    <property type="evidence" value="ECO:0007669"/>
    <property type="project" value="TreeGrafter"/>
</dbReference>
<comment type="catalytic activity">
    <reaction evidence="5">
        <text>dimethylallyl phosphate + FMNH2 = prenylated FMNH2 + phosphate</text>
        <dbReference type="Rhea" id="RHEA:37743"/>
        <dbReference type="ChEBI" id="CHEBI:43474"/>
        <dbReference type="ChEBI" id="CHEBI:57618"/>
        <dbReference type="ChEBI" id="CHEBI:87467"/>
        <dbReference type="ChEBI" id="CHEBI:88052"/>
        <dbReference type="EC" id="2.5.1.129"/>
    </reaction>
</comment>
<evidence type="ECO:0000256" key="1">
    <source>
        <dbReference type="ARBA" id="ARBA00022602"/>
    </source>
</evidence>
<evidence type="ECO:0000259" key="6">
    <source>
        <dbReference type="Pfam" id="PF02441"/>
    </source>
</evidence>
<evidence type="ECO:0000313" key="7">
    <source>
        <dbReference type="EMBL" id="KHM52852.1"/>
    </source>
</evidence>
<evidence type="ECO:0000256" key="5">
    <source>
        <dbReference type="HAMAP-Rule" id="MF_01984"/>
    </source>
</evidence>
<name>A0A0B2K449_9FIRM</name>
<protein>
    <recommendedName>
        <fullName evidence="5">Flavin prenyltransferase UbiX</fullName>
        <ecNumber evidence="5">2.5.1.129</ecNumber>
    </recommendedName>
</protein>
<evidence type="ECO:0000256" key="3">
    <source>
        <dbReference type="ARBA" id="ARBA00022643"/>
    </source>
</evidence>
<dbReference type="eggNOG" id="COG0163">
    <property type="taxonomic scope" value="Bacteria"/>
</dbReference>
<dbReference type="InterPro" id="IPR036551">
    <property type="entry name" value="Flavin_trans-like"/>
</dbReference>
<comment type="similarity">
    <text evidence="5">Belongs to the UbiX/PAD1 family.</text>
</comment>
<feature type="binding site" evidence="5">
    <location>
        <position position="167"/>
    </location>
    <ligand>
        <name>dimethylallyl phosphate</name>
        <dbReference type="ChEBI" id="CHEBI:88052"/>
    </ligand>
</feature>
<feature type="binding site" evidence="5">
    <location>
        <begin position="86"/>
        <end position="89"/>
    </location>
    <ligand>
        <name>FMN</name>
        <dbReference type="ChEBI" id="CHEBI:58210"/>
    </ligand>
</feature>
<feature type="binding site" evidence="5">
    <location>
        <position position="35"/>
    </location>
    <ligand>
        <name>FMN</name>
        <dbReference type="ChEBI" id="CHEBI:58210"/>
    </ligand>
</feature>
<keyword evidence="2 5" id="KW-0285">Flavoprotein</keyword>
<reference evidence="7 8" key="1">
    <citation type="journal article" date="2013" name="PLoS ONE">
        <title>Identification and characterization of three novel lipases belonging to families II and V from Anaerovibrio lipolyticus 5ST.</title>
        <authorList>
            <person name="Prive F."/>
            <person name="Kaderbhai N.N."/>
            <person name="Girdwood S."/>
            <person name="Worgan H.J."/>
            <person name="Pinloche E."/>
            <person name="Scollan N.D."/>
            <person name="Huws S.A."/>
            <person name="Newbold C.J."/>
        </authorList>
    </citation>
    <scope>NUCLEOTIDE SEQUENCE [LARGE SCALE GENOMIC DNA]</scope>
    <source>
        <strain evidence="7 8">5S</strain>
    </source>
</reference>
<dbReference type="PANTHER" id="PTHR43374">
    <property type="entry name" value="FLAVIN PRENYLTRANSFERASE"/>
    <property type="match status" value="1"/>
</dbReference>
<dbReference type="HAMAP" id="MF_01984">
    <property type="entry name" value="ubiX_pad"/>
    <property type="match status" value="1"/>
</dbReference>
<dbReference type="STRING" id="82374.NZ47_02300"/>
<evidence type="ECO:0000256" key="4">
    <source>
        <dbReference type="ARBA" id="ARBA00022679"/>
    </source>
</evidence>
<evidence type="ECO:0000256" key="2">
    <source>
        <dbReference type="ARBA" id="ARBA00022630"/>
    </source>
</evidence>
<keyword evidence="4 5" id="KW-0808">Transferase</keyword>
<feature type="binding site" evidence="5">
    <location>
        <position position="121"/>
    </location>
    <ligand>
        <name>FMN</name>
        <dbReference type="ChEBI" id="CHEBI:58210"/>
    </ligand>
</feature>
<dbReference type="PANTHER" id="PTHR43374:SF1">
    <property type="entry name" value="FLAVIN PRENYLTRANSFERASE PAD1, MITOCHONDRIAL"/>
    <property type="match status" value="1"/>
</dbReference>
<feature type="domain" description="Flavoprotein" evidence="6">
    <location>
        <begin position="1"/>
        <end position="172"/>
    </location>
</feature>
<comment type="function">
    <text evidence="5">Flavin prenyltransferase that catalyzes the synthesis of the prenylated FMN cofactor (prenyl-FMN) for 4-hydroxy-3-polyprenylbenzoic acid decarboxylase UbiD. The prenyltransferase is metal-independent and links a dimethylallyl moiety from dimethylallyl monophosphate (DMAP) to the flavin N5 and C6 atoms of FMN.</text>
</comment>
<dbReference type="InterPro" id="IPR004507">
    <property type="entry name" value="UbiX-like"/>
</dbReference>
<dbReference type="RefSeq" id="WP_039206086.1">
    <property type="nucleotide sequence ID" value="NZ_CAMKSO010000021.1"/>
</dbReference>
<dbReference type="AlphaFoldDB" id="A0A0B2K449"/>
<feature type="binding site" evidence="5">
    <location>
        <position position="151"/>
    </location>
    <ligand>
        <name>dimethylallyl phosphate</name>
        <dbReference type="ChEBI" id="CHEBI:88052"/>
    </ligand>
</feature>
<dbReference type="EC" id="2.5.1.129" evidence="5"/>
<accession>A0A0B2K449</accession>
<sequence length="187" mass="20312">MKIIVGITGASGSIYGLRLIEVLKEAGHQVHVVLTESGEKVVKFECPDIYERILSSADMLHDVHNIGASIASGSFRADAMVVVPASMKTVACIATGVTDNLLTRAADVILKEGRRLIVVPRETPMHAGHLENLLKVSRLGAMVIPASPGFYHLPKTLMDLVDMLVGKICDSLNVENNLFRHWDGNME</sequence>
<proteinExistence type="inferred from homology"/>